<reference evidence="2 4" key="1">
    <citation type="journal article" date="2014" name="BMC Genomics">
        <title>Genome sequence of Anopheles sinensis provides insight into genetics basis of mosquito competence for malaria parasites.</title>
        <authorList>
            <person name="Zhou D."/>
            <person name="Zhang D."/>
            <person name="Ding G."/>
            <person name="Shi L."/>
            <person name="Hou Q."/>
            <person name="Ye Y."/>
            <person name="Xu Y."/>
            <person name="Zhou H."/>
            <person name="Xiong C."/>
            <person name="Li S."/>
            <person name="Yu J."/>
            <person name="Hong S."/>
            <person name="Yu X."/>
            <person name="Zou P."/>
            <person name="Chen C."/>
            <person name="Chang X."/>
            <person name="Wang W."/>
            <person name="Lv Y."/>
            <person name="Sun Y."/>
            <person name="Ma L."/>
            <person name="Shen B."/>
            <person name="Zhu C."/>
        </authorList>
    </citation>
    <scope>NUCLEOTIDE SEQUENCE [LARGE SCALE GENOMIC DNA]</scope>
</reference>
<evidence type="ECO:0000313" key="4">
    <source>
        <dbReference type="Proteomes" id="UP000030765"/>
    </source>
</evidence>
<evidence type="ECO:0000256" key="1">
    <source>
        <dbReference type="SAM" id="MobiDB-lite"/>
    </source>
</evidence>
<feature type="compositionally biased region" description="Polar residues" evidence="1">
    <location>
        <begin position="686"/>
        <end position="698"/>
    </location>
</feature>
<sequence length="833" mass="91670">MDGIGQIFSNIVDNGDHLLKLFLSSLDEHQTFWSDPENDLETIFAKISNLLASVNTRDRGLQILCHLLPHCPLDVVEEKAQHYINVCAKICSNRGHMQSIPLAYGVLEQLLLRSLNSNELHKLLVSNIPKLLEPIAPNLDASVLPVALSFLELSMQHYAGSCGSIKSRIEPFLYSLVDATDQRVINRVARCMLLLQQIRGGGQHGNLHKKTWEEYYLRLVDTIHDVLNKIFAHTPETFDEEDNMECLKLPPIPSTKNPILAAQLWSVRAVNLIAFLDHAIVGAYPVPKPIVPFKALNVILRGLSVSCSAMARNTIVENVAFGTFLPTIHYALLEVLDGLVLALGSNLLMYGDMIYEMFPKCLKAARADRHGDEGVKKSFTRLRTKIYESIQLWCAKMGHGSCIEMVNEPILEHIVRDVTPHVSEVTLKIDAGGKHRLSAKAKKKLQKEQNAATSLNQAHSRGTAAAENNELLVDLGNEALCKAALDCLTSILQSVGCFIKPVTHKLLQEKIVPLCFSLVTNHQLTGLYRDEKARVALLRAFAALIVNPHHHCPPPLQYAGYIFNTLQTTDVSAEVRSTAAELARTMELVLHPWKETLYFPADQAAIKDALANKAKHPLANLISQTPPSKNRATNGIKPKEVVLPDKEAKEPSPKNLLDESDGEINESLAVTEGSDDDEPVGWVEEVSTSSVVDPTEQPTVVDVPSVPDNSHNVDDGVIHPTEEEESLVEPPVVSVLDSDEEVVLRVEKNNPADKADDDDVVEVVPMDVDAEAKKAAVVNENGKHAAPTVEDTPDAGSPKRVKLAEEDGNNSSDKEKNIDALVDEMVAEFVDEP</sequence>
<dbReference type="Proteomes" id="UP000030765">
    <property type="component" value="Unassembled WGS sequence"/>
</dbReference>
<feature type="region of interest" description="Disordered" evidence="1">
    <location>
        <begin position="776"/>
        <end position="819"/>
    </location>
</feature>
<dbReference type="STRING" id="74873.A0A084VEG4"/>
<dbReference type="VEuPathDB" id="VectorBase:ASIS020187"/>
<dbReference type="EMBL" id="KE524778">
    <property type="protein sequence ID" value="KFB36358.1"/>
    <property type="molecule type" value="Genomic_DNA"/>
</dbReference>
<dbReference type="OrthoDB" id="20900at2759"/>
<evidence type="ECO:0000313" key="2">
    <source>
        <dbReference type="EMBL" id="KFB36358.1"/>
    </source>
</evidence>
<dbReference type="VEuPathDB" id="VectorBase:ASIC003518"/>
<dbReference type="PANTHER" id="PTHR34105:SF1">
    <property type="entry name" value="PROLINE-, GLUTAMIC ACID- AND LEUCINE-RICH PROTEIN 1"/>
    <property type="match status" value="1"/>
</dbReference>
<feature type="region of interest" description="Disordered" evidence="1">
    <location>
        <begin position="686"/>
        <end position="711"/>
    </location>
</feature>
<feature type="compositionally biased region" description="Polar residues" evidence="1">
    <location>
        <begin position="621"/>
        <end position="633"/>
    </location>
</feature>
<dbReference type="EnsemblMetazoa" id="ASIC003518-RA">
    <property type="protein sequence ID" value="ASIC003518-PA"/>
    <property type="gene ID" value="ASIC003518"/>
</dbReference>
<organism evidence="2">
    <name type="scientific">Anopheles sinensis</name>
    <name type="common">Mosquito</name>
    <dbReference type="NCBI Taxonomy" id="74873"/>
    <lineage>
        <taxon>Eukaryota</taxon>
        <taxon>Metazoa</taxon>
        <taxon>Ecdysozoa</taxon>
        <taxon>Arthropoda</taxon>
        <taxon>Hexapoda</taxon>
        <taxon>Insecta</taxon>
        <taxon>Pterygota</taxon>
        <taxon>Neoptera</taxon>
        <taxon>Endopterygota</taxon>
        <taxon>Diptera</taxon>
        <taxon>Nematocera</taxon>
        <taxon>Culicoidea</taxon>
        <taxon>Culicidae</taxon>
        <taxon>Anophelinae</taxon>
        <taxon>Anopheles</taxon>
    </lineage>
</organism>
<keyword evidence="4" id="KW-1185">Reference proteome</keyword>
<dbReference type="AlphaFoldDB" id="A0A084VEG4"/>
<proteinExistence type="predicted"/>
<reference evidence="3" key="2">
    <citation type="submission" date="2020-05" db="UniProtKB">
        <authorList>
            <consortium name="EnsemblMetazoa"/>
        </authorList>
    </citation>
    <scope>IDENTIFICATION</scope>
</reference>
<dbReference type="InterPro" id="IPR016024">
    <property type="entry name" value="ARM-type_fold"/>
</dbReference>
<dbReference type="SUPFAM" id="SSF48371">
    <property type="entry name" value="ARM repeat"/>
    <property type="match status" value="1"/>
</dbReference>
<dbReference type="PANTHER" id="PTHR34105">
    <property type="entry name" value="PROLINE-, GLUTAMIC ACID- AND LEUCINE-RICH PROTEIN 1"/>
    <property type="match status" value="1"/>
</dbReference>
<dbReference type="GO" id="GO:0006364">
    <property type="term" value="P:rRNA processing"/>
    <property type="evidence" value="ECO:0007669"/>
    <property type="project" value="TreeGrafter"/>
</dbReference>
<gene>
    <name evidence="2" type="ORF">ZHAS_00003518</name>
</gene>
<name>A0A084VEG4_ANOSI</name>
<dbReference type="GO" id="GO:0005634">
    <property type="term" value="C:nucleus"/>
    <property type="evidence" value="ECO:0007669"/>
    <property type="project" value="TreeGrafter"/>
</dbReference>
<feature type="region of interest" description="Disordered" evidence="1">
    <location>
        <begin position="621"/>
        <end position="663"/>
    </location>
</feature>
<dbReference type="EMBL" id="ATLV01012277">
    <property type="status" value="NOT_ANNOTATED_CDS"/>
    <property type="molecule type" value="Genomic_DNA"/>
</dbReference>
<protein>
    <submittedName>
        <fullName evidence="2">AGAP003842-PA-like protein</fullName>
    </submittedName>
</protein>
<evidence type="ECO:0000313" key="3">
    <source>
        <dbReference type="EnsemblMetazoa" id="ASIC003518-PA"/>
    </source>
</evidence>
<dbReference type="OMA" id="DSCGQDM"/>
<accession>A0A084VEG4</accession>
<feature type="compositionally biased region" description="Basic and acidic residues" evidence="1">
    <location>
        <begin position="637"/>
        <end position="652"/>
    </location>
</feature>